<comment type="caution">
    <text evidence="1">The sequence shown here is derived from an EMBL/GenBank/DDBJ whole genome shotgun (WGS) entry which is preliminary data.</text>
</comment>
<evidence type="ECO:0000313" key="2">
    <source>
        <dbReference type="Proteomes" id="UP000681720"/>
    </source>
</evidence>
<organism evidence="1 2">
    <name type="scientific">Rotaria magnacalcarata</name>
    <dbReference type="NCBI Taxonomy" id="392030"/>
    <lineage>
        <taxon>Eukaryota</taxon>
        <taxon>Metazoa</taxon>
        <taxon>Spiralia</taxon>
        <taxon>Gnathifera</taxon>
        <taxon>Rotifera</taxon>
        <taxon>Eurotatoria</taxon>
        <taxon>Bdelloidea</taxon>
        <taxon>Philodinida</taxon>
        <taxon>Philodinidae</taxon>
        <taxon>Rotaria</taxon>
    </lineage>
</organism>
<proteinExistence type="predicted"/>
<evidence type="ECO:0000313" key="1">
    <source>
        <dbReference type="EMBL" id="CAF5100553.1"/>
    </source>
</evidence>
<reference evidence="1" key="1">
    <citation type="submission" date="2021-02" db="EMBL/GenBank/DDBJ databases">
        <authorList>
            <person name="Nowell W R."/>
        </authorList>
    </citation>
    <scope>NUCLEOTIDE SEQUENCE</scope>
</reference>
<sequence>MSLSHSIIIPPFHQKFIYGSVPIKSLDDALFTPNIALQHARLVL</sequence>
<protein>
    <submittedName>
        <fullName evidence="1">Uncharacterized protein</fullName>
    </submittedName>
</protein>
<dbReference type="AlphaFoldDB" id="A0A8S3F5H0"/>
<accession>A0A8S3F5H0</accession>
<dbReference type="Proteomes" id="UP000681720">
    <property type="component" value="Unassembled WGS sequence"/>
</dbReference>
<gene>
    <name evidence="1" type="ORF">GIL414_LOCUS62708</name>
</gene>
<dbReference type="EMBL" id="CAJOBJ010254609">
    <property type="protein sequence ID" value="CAF5100553.1"/>
    <property type="molecule type" value="Genomic_DNA"/>
</dbReference>
<name>A0A8S3F5H0_9BILA</name>
<feature type="non-terminal residue" evidence="1">
    <location>
        <position position="44"/>
    </location>
</feature>